<dbReference type="Proteomes" id="UP000304912">
    <property type="component" value="Chromosome"/>
</dbReference>
<evidence type="ECO:0000313" key="4">
    <source>
        <dbReference type="Proteomes" id="UP000304912"/>
    </source>
</evidence>
<organism evidence="3 4">
    <name type="scientific">Salinimonas iocasae</name>
    <dbReference type="NCBI Taxonomy" id="2572577"/>
    <lineage>
        <taxon>Bacteria</taxon>
        <taxon>Pseudomonadati</taxon>
        <taxon>Pseudomonadota</taxon>
        <taxon>Gammaproteobacteria</taxon>
        <taxon>Alteromonadales</taxon>
        <taxon>Alteromonadaceae</taxon>
        <taxon>Alteromonas/Salinimonas group</taxon>
        <taxon>Salinimonas</taxon>
    </lineage>
</organism>
<dbReference type="Pfam" id="PF13480">
    <property type="entry name" value="Acetyltransf_6"/>
    <property type="match status" value="1"/>
</dbReference>
<dbReference type="KEGG" id="salk:FBQ74_05115"/>
<name>A0A5B7YBF6_9ALTE</name>
<dbReference type="PANTHER" id="PTHR36174:SF1">
    <property type="entry name" value="LIPID II:GLYCINE GLYCYLTRANSFERASE"/>
    <property type="match status" value="1"/>
</dbReference>
<dbReference type="SUPFAM" id="SSF55729">
    <property type="entry name" value="Acyl-CoA N-acyltransferases (Nat)"/>
    <property type="match status" value="1"/>
</dbReference>
<proteinExistence type="predicted"/>
<dbReference type="InterPro" id="IPR050644">
    <property type="entry name" value="PG_Glycine_Bridge_Synth"/>
</dbReference>
<gene>
    <name evidence="3" type="ORF">FBQ74_05115</name>
</gene>
<evidence type="ECO:0000259" key="2">
    <source>
        <dbReference type="Pfam" id="PF13480"/>
    </source>
</evidence>
<feature type="coiled-coil region" evidence="1">
    <location>
        <begin position="3"/>
        <end position="61"/>
    </location>
</feature>
<dbReference type="InterPro" id="IPR038740">
    <property type="entry name" value="BioF2-like_GNAT_dom"/>
</dbReference>
<dbReference type="RefSeq" id="WP_139755653.1">
    <property type="nucleotide sequence ID" value="NZ_CP039852.1"/>
</dbReference>
<keyword evidence="4" id="KW-1185">Reference proteome</keyword>
<protein>
    <submittedName>
        <fullName evidence="3">FemAB family PEP-CTERM system-associated protein</fullName>
    </submittedName>
</protein>
<dbReference type="InterPro" id="IPR017469">
    <property type="entry name" value="PEP-CTERM_FemAB-rel"/>
</dbReference>
<dbReference type="Gene3D" id="3.40.630.30">
    <property type="match status" value="1"/>
</dbReference>
<sequence>MDIKAVKKQLKALKAEKGKIARQFKDVESGSDEHQALVAKMQEVSTAVKDLEAEQKALLKAQNTEQETSAKAALPGQFAQPEATYNGNFSVSRIGEDGDLTQWWEFVSTHKHATVYHKKDIWQFLTSQPYTTGEVLLARDDNNKVIGGLPLIFLTTPLLGNFGVSLPFFNYGGPVTRFENVFAALLEVCENDAKKGDAKYTEIRTTAKSRFEASTKKVSMLRALPDSGATFDNEIGAKVRAQVKKAEPYRPKFKVGKQELLDDFYDVFARNMRDLGTPVNDKRFFSTLMDVLPDQTFIAVAYVNDQPVATGFLLINGSMMEIPWASTIRDANKMNMNMWLYHQILHFAIEKNMQWFDFGRSTQDAGTYRFKKQWGAEPLQHYWYNFSAEPSGDSLNPDNPKFKLAIAVWQRLPVWLTRHIGPFLSKQLP</sequence>
<accession>A0A5B7YBF6</accession>
<evidence type="ECO:0000313" key="3">
    <source>
        <dbReference type="EMBL" id="QCZ92904.1"/>
    </source>
</evidence>
<dbReference type="OrthoDB" id="9773932at2"/>
<evidence type="ECO:0000256" key="1">
    <source>
        <dbReference type="SAM" id="Coils"/>
    </source>
</evidence>
<feature type="domain" description="BioF2-like acetyltransferase" evidence="2">
    <location>
        <begin position="239"/>
        <end position="372"/>
    </location>
</feature>
<keyword evidence="1" id="KW-0175">Coiled coil</keyword>
<dbReference type="PANTHER" id="PTHR36174">
    <property type="entry name" value="LIPID II:GLYCINE GLYCYLTRANSFERASE"/>
    <property type="match status" value="1"/>
</dbReference>
<dbReference type="EMBL" id="CP039852">
    <property type="protein sequence ID" value="QCZ92904.1"/>
    <property type="molecule type" value="Genomic_DNA"/>
</dbReference>
<dbReference type="NCBIfam" id="TIGR03019">
    <property type="entry name" value="pepcterm_femAB"/>
    <property type="match status" value="1"/>
</dbReference>
<dbReference type="AlphaFoldDB" id="A0A5B7YBF6"/>
<reference evidence="3 4" key="1">
    <citation type="submission" date="2019-04" db="EMBL/GenBank/DDBJ databases">
        <title>Salinimonas iocasae sp. nov., a halophilic bacterium isolated from the outer tube casing of tubeworms in Okinawa Trough.</title>
        <authorList>
            <person name="Zhang H."/>
            <person name="Wang H."/>
            <person name="Li C."/>
        </authorList>
    </citation>
    <scope>NUCLEOTIDE SEQUENCE [LARGE SCALE GENOMIC DNA]</scope>
    <source>
        <strain evidence="3 4">KX18D6</strain>
    </source>
</reference>
<dbReference type="InterPro" id="IPR016181">
    <property type="entry name" value="Acyl_CoA_acyltransferase"/>
</dbReference>